<accession>A0A6I6JYW0</accession>
<evidence type="ECO:0000313" key="2">
    <source>
        <dbReference type="Proteomes" id="UP000428260"/>
    </source>
</evidence>
<reference evidence="1 2" key="1">
    <citation type="submission" date="2019-11" db="EMBL/GenBank/DDBJ databases">
        <authorList>
            <person name="Zheng R.K."/>
            <person name="Sun C.M."/>
        </authorList>
    </citation>
    <scope>NUCLEOTIDE SEQUENCE [LARGE SCALE GENOMIC DNA]</scope>
    <source>
        <strain evidence="1 2">WC007</strain>
    </source>
</reference>
<gene>
    <name evidence="1" type="ORF">GM418_17415</name>
</gene>
<dbReference type="KEGG" id="mcos:GM418_17415"/>
<sequence>MKKYLLLFVVLTVFTFDGFTQENPLQKFSFLIGNWEGTGSGFSASKSVIHSEFKWVLNNNFIEVKNHSEFEPTSNGSNGEIHDDRGMISFDKERNVYVFRQFHNEGYYNRYILNDSLSTKESFVFETEFIENFVPGGRARFTINVKNDFEIETVFDVGFPGKEMACFGTNQLKRKEDQ</sequence>
<dbReference type="Proteomes" id="UP000428260">
    <property type="component" value="Chromosome"/>
</dbReference>
<keyword evidence="2" id="KW-1185">Reference proteome</keyword>
<dbReference type="AlphaFoldDB" id="A0A6I6JYW0"/>
<evidence type="ECO:0008006" key="3">
    <source>
        <dbReference type="Google" id="ProtNLM"/>
    </source>
</evidence>
<dbReference type="RefSeq" id="WP_158868531.1">
    <property type="nucleotide sequence ID" value="NZ_CP046401.1"/>
</dbReference>
<dbReference type="EMBL" id="CP046401">
    <property type="protein sequence ID" value="QGY45387.1"/>
    <property type="molecule type" value="Genomic_DNA"/>
</dbReference>
<evidence type="ECO:0000313" key="1">
    <source>
        <dbReference type="EMBL" id="QGY45387.1"/>
    </source>
</evidence>
<protein>
    <recommendedName>
        <fullName evidence="3">DUF1794 domain-containing protein</fullName>
    </recommendedName>
</protein>
<name>A0A6I6JYW0_9BACT</name>
<proteinExistence type="predicted"/>
<organism evidence="1 2">
    <name type="scientific">Maribellus comscasis</name>
    <dbReference type="NCBI Taxonomy" id="2681766"/>
    <lineage>
        <taxon>Bacteria</taxon>
        <taxon>Pseudomonadati</taxon>
        <taxon>Bacteroidota</taxon>
        <taxon>Bacteroidia</taxon>
        <taxon>Marinilabiliales</taxon>
        <taxon>Prolixibacteraceae</taxon>
        <taxon>Maribellus</taxon>
    </lineage>
</organism>